<dbReference type="GO" id="GO:0000160">
    <property type="term" value="P:phosphorelay signal transduction system"/>
    <property type="evidence" value="ECO:0007669"/>
    <property type="project" value="InterPro"/>
</dbReference>
<dbReference type="InterPro" id="IPR039420">
    <property type="entry name" value="WalR-like"/>
</dbReference>
<evidence type="ECO:0000256" key="1">
    <source>
        <dbReference type="ARBA" id="ARBA00022553"/>
    </source>
</evidence>
<evidence type="ECO:0000259" key="6">
    <source>
        <dbReference type="PROSITE" id="PS50110"/>
    </source>
</evidence>
<dbReference type="EMBL" id="LJYG01000116">
    <property type="protein sequence ID" value="KRQ00158.1"/>
    <property type="molecule type" value="Genomic_DNA"/>
</dbReference>
<evidence type="ECO:0008006" key="9">
    <source>
        <dbReference type="Google" id="ProtNLM"/>
    </source>
</evidence>
<dbReference type="PROSITE" id="PS50110">
    <property type="entry name" value="RESPONSE_REGULATORY"/>
    <property type="match status" value="1"/>
</dbReference>
<reference evidence="7 8" key="1">
    <citation type="submission" date="2015-09" db="EMBL/GenBank/DDBJ databases">
        <title>Draft Genome Sequence of Bradyrhizobium manausense Strain BR 3351T, a Novel Symbiotic Nitrogen-Fixing Alphaproteobacterium Isolated from Brazilian Amazon Rain Forest.</title>
        <authorList>
            <person name="De Araujo J.L."/>
            <person name="Zilli J.E."/>
        </authorList>
    </citation>
    <scope>NUCLEOTIDE SEQUENCE [LARGE SCALE GENOMIC DNA]</scope>
    <source>
        <strain evidence="7 8">BR3351</strain>
    </source>
</reference>
<dbReference type="RefSeq" id="WP_057759472.1">
    <property type="nucleotide sequence ID" value="NZ_LJYG01000116.1"/>
</dbReference>
<keyword evidence="8" id="KW-1185">Reference proteome</keyword>
<dbReference type="InterPro" id="IPR000792">
    <property type="entry name" value="Tscrpt_reg_LuxR_C"/>
</dbReference>
<evidence type="ECO:0000259" key="5">
    <source>
        <dbReference type="PROSITE" id="PS50043"/>
    </source>
</evidence>
<dbReference type="AlphaFoldDB" id="A0A0R3CVP0"/>
<dbReference type="Pfam" id="PF00196">
    <property type="entry name" value="GerE"/>
    <property type="match status" value="1"/>
</dbReference>
<name>A0A0R3CVP0_9BRAD</name>
<dbReference type="InterPro" id="IPR058245">
    <property type="entry name" value="NreC/VraR/RcsB-like_REC"/>
</dbReference>
<evidence type="ECO:0000256" key="2">
    <source>
        <dbReference type="ARBA" id="ARBA00023125"/>
    </source>
</evidence>
<gene>
    <name evidence="7" type="ORF">AOQ71_41200</name>
</gene>
<dbReference type="SUPFAM" id="SSF52172">
    <property type="entry name" value="CheY-like"/>
    <property type="match status" value="1"/>
</dbReference>
<feature type="domain" description="Response regulatory" evidence="6">
    <location>
        <begin position="8"/>
        <end position="124"/>
    </location>
</feature>
<proteinExistence type="predicted"/>
<dbReference type="OrthoDB" id="8180531at2"/>
<feature type="compositionally biased region" description="Basic and acidic residues" evidence="4">
    <location>
        <begin position="468"/>
        <end position="480"/>
    </location>
</feature>
<dbReference type="InterPro" id="IPR010221">
    <property type="entry name" value="VCBS_dom"/>
</dbReference>
<evidence type="ECO:0000313" key="8">
    <source>
        <dbReference type="Proteomes" id="UP000051936"/>
    </source>
</evidence>
<dbReference type="InterPro" id="IPR001789">
    <property type="entry name" value="Sig_transdc_resp-reg_receiver"/>
</dbReference>
<evidence type="ECO:0000313" key="7">
    <source>
        <dbReference type="EMBL" id="KRQ00158.1"/>
    </source>
</evidence>
<dbReference type="Proteomes" id="UP000051936">
    <property type="component" value="Unassembled WGS sequence"/>
</dbReference>
<feature type="compositionally biased region" description="Basic and acidic residues" evidence="4">
    <location>
        <begin position="506"/>
        <end position="530"/>
    </location>
</feature>
<keyword evidence="2" id="KW-0238">DNA-binding</keyword>
<feature type="domain" description="HTH luxR-type" evidence="5">
    <location>
        <begin position="141"/>
        <end position="206"/>
    </location>
</feature>
<dbReference type="CDD" id="cd06170">
    <property type="entry name" value="LuxR_C_like"/>
    <property type="match status" value="1"/>
</dbReference>
<keyword evidence="1" id="KW-0597">Phosphoprotein</keyword>
<dbReference type="STRING" id="989370.AOQ71_41200"/>
<feature type="region of interest" description="Disordered" evidence="4">
    <location>
        <begin position="446"/>
        <end position="617"/>
    </location>
</feature>
<accession>A0A0R3CVP0</accession>
<dbReference type="InterPro" id="IPR011006">
    <property type="entry name" value="CheY-like_superfamily"/>
</dbReference>
<dbReference type="PANTHER" id="PTHR43214:SF38">
    <property type="entry name" value="NITRATE_NITRITE RESPONSE REGULATOR PROTEIN NARL"/>
    <property type="match status" value="1"/>
</dbReference>
<dbReference type="PROSITE" id="PS50043">
    <property type="entry name" value="HTH_LUXR_2"/>
    <property type="match status" value="1"/>
</dbReference>
<dbReference type="Gene3D" id="3.40.50.2300">
    <property type="match status" value="1"/>
</dbReference>
<organism evidence="7 8">
    <name type="scientific">Bradyrhizobium manausense</name>
    <dbReference type="NCBI Taxonomy" id="989370"/>
    <lineage>
        <taxon>Bacteria</taxon>
        <taxon>Pseudomonadati</taxon>
        <taxon>Pseudomonadota</taxon>
        <taxon>Alphaproteobacteria</taxon>
        <taxon>Hyphomicrobiales</taxon>
        <taxon>Nitrobacteraceae</taxon>
        <taxon>Bradyrhizobium</taxon>
    </lineage>
</organism>
<dbReference type="GO" id="GO:0006355">
    <property type="term" value="P:regulation of DNA-templated transcription"/>
    <property type="evidence" value="ECO:0007669"/>
    <property type="project" value="InterPro"/>
</dbReference>
<protein>
    <recommendedName>
        <fullName evidence="9">Response regulatory domain-containing protein</fullName>
    </recommendedName>
</protein>
<evidence type="ECO:0000256" key="4">
    <source>
        <dbReference type="SAM" id="MobiDB-lite"/>
    </source>
</evidence>
<dbReference type="InterPro" id="IPR016032">
    <property type="entry name" value="Sig_transdc_resp-reg_C-effctor"/>
</dbReference>
<dbReference type="SUPFAM" id="SSF46894">
    <property type="entry name" value="C-terminal effector domain of the bipartite response regulators"/>
    <property type="match status" value="1"/>
</dbReference>
<dbReference type="PANTHER" id="PTHR43214">
    <property type="entry name" value="TWO-COMPONENT RESPONSE REGULATOR"/>
    <property type="match status" value="1"/>
</dbReference>
<evidence type="ECO:0000256" key="3">
    <source>
        <dbReference type="PROSITE-ProRule" id="PRU00169"/>
    </source>
</evidence>
<dbReference type="SMART" id="SM00421">
    <property type="entry name" value="HTH_LUXR"/>
    <property type="match status" value="1"/>
</dbReference>
<dbReference type="CDD" id="cd17535">
    <property type="entry name" value="REC_NarL-like"/>
    <property type="match status" value="1"/>
</dbReference>
<sequence length="689" mass="71157">MPQMLPIRLVIADRRPIVLQGFASLFAAERDFEIVASCINGADCLDALRRLTPDVVLVEDGFSDVTAAEMLAVANAENLATRLVFYTASVARGDLAAAIEAGACSAIPMREEPETLIQSLRLVAPTLGRAAASKPRNGALGENGLAALTDQDRKIMRLVASGMPNKDIARRLKVAPGAIKARLDRISAQLDIKSRTELASFALSRLFGGIGALAALIWAALDDARDASAAAIDHTDTDSVTVTAADGTSAVVTIKIATQKTAPAPGKAVKALGKVGRIDHSVAGTPTTAGRPIESRADSVAGAIALPTLTSSRPGLSSAGAFLMTAVGVLIYEFLHSPAQAFKVGDGPNDLLASAAASGSSEMAALNSPGTVDPALSGFDNLAWLAPETHQDSFLFAAAQSDGSGRHDEIQTVDATWREDGADGNATPHIGAGAVDALIEQSGLAQAAAANPSMRAEHDTMRATAAEGPDREPAQRDLHVSEQGAAAGKPHAEQESRGHNVNHGKSQADVHASEDGAAAEKQHGKHDQAEHTSSPGPSHRDLHASEHGSAAAGNHVADDGPGSHLKSAQSQHDVHETHANACKNPHAAPGQDAGSNGHATYASGPAQTTAAPQRGDSFHFKNDMAEAKASDHLKSGHGPDTIGYAPHDAEIDALAQMHHADPIGASYAEPGALDHARGIEHHFTHDLVV</sequence>
<dbReference type="NCBIfam" id="TIGR01965">
    <property type="entry name" value="VCBS_repeat"/>
    <property type="match status" value="1"/>
</dbReference>
<dbReference type="GO" id="GO:0003677">
    <property type="term" value="F:DNA binding"/>
    <property type="evidence" value="ECO:0007669"/>
    <property type="project" value="UniProtKB-KW"/>
</dbReference>
<comment type="caution">
    <text evidence="3">Lacks conserved residue(s) required for the propagation of feature annotation.</text>
</comment>
<comment type="caution">
    <text evidence="7">The sequence shown here is derived from an EMBL/GenBank/DDBJ whole genome shotgun (WGS) entry which is preliminary data.</text>
</comment>